<dbReference type="GO" id="GO:0004794">
    <property type="term" value="F:threonine deaminase activity"/>
    <property type="evidence" value="ECO:0007669"/>
    <property type="project" value="UniProtKB-EC"/>
</dbReference>
<dbReference type="PANTHER" id="PTHR48078">
    <property type="entry name" value="THREONINE DEHYDRATASE, MITOCHONDRIAL-RELATED"/>
    <property type="match status" value="1"/>
</dbReference>
<name>A0A7Z0CM78_9ACTN</name>
<dbReference type="GO" id="GO:0009097">
    <property type="term" value="P:isoleucine biosynthetic process"/>
    <property type="evidence" value="ECO:0007669"/>
    <property type="project" value="TreeGrafter"/>
</dbReference>
<dbReference type="PANTHER" id="PTHR48078:SF7">
    <property type="entry name" value="BLL6502 PROTEIN"/>
    <property type="match status" value="1"/>
</dbReference>
<dbReference type="GO" id="GO:0003941">
    <property type="term" value="F:L-serine ammonia-lyase activity"/>
    <property type="evidence" value="ECO:0007669"/>
    <property type="project" value="TreeGrafter"/>
</dbReference>
<evidence type="ECO:0000256" key="3">
    <source>
        <dbReference type="ARBA" id="ARBA00010869"/>
    </source>
</evidence>
<organism evidence="10 11">
    <name type="scientific">Nocardioides aromaticivorans</name>
    <dbReference type="NCBI Taxonomy" id="200618"/>
    <lineage>
        <taxon>Bacteria</taxon>
        <taxon>Bacillati</taxon>
        <taxon>Actinomycetota</taxon>
        <taxon>Actinomycetes</taxon>
        <taxon>Propionibacteriales</taxon>
        <taxon>Nocardioidaceae</taxon>
        <taxon>Nocardioides</taxon>
    </lineage>
</organism>
<keyword evidence="6 10" id="KW-0456">Lyase</keyword>
<dbReference type="EC" id="4.3.1.19" evidence="4"/>
<comment type="function">
    <text evidence="7">Catalyzes the anaerobic formation of alpha-ketobutyrate and ammonia from threonine in a two-step reaction. The first step involved a dehydration of threonine and a production of enamine intermediates (aminocrotonate), which tautomerizes to its imine form (iminobutyrate). Both intermediates are unstable and short-lived. The second step is the nonenzymatic hydrolysis of the enamine/imine intermediates to form 2-ketobutyrate and free ammonia. In the low water environment of the cell, the second step is accelerated by RidA.</text>
</comment>
<dbReference type="SUPFAM" id="SSF53686">
    <property type="entry name" value="Tryptophan synthase beta subunit-like PLP-dependent enzymes"/>
    <property type="match status" value="1"/>
</dbReference>
<proteinExistence type="inferred from homology"/>
<accession>A0A7Z0CM78</accession>
<dbReference type="Gene3D" id="3.40.50.1100">
    <property type="match status" value="2"/>
</dbReference>
<evidence type="ECO:0000313" key="10">
    <source>
        <dbReference type="EMBL" id="NYI43607.1"/>
    </source>
</evidence>
<protein>
    <recommendedName>
        <fullName evidence="4">threonine ammonia-lyase</fullName>
        <ecNumber evidence="4">4.3.1.19</ecNumber>
    </recommendedName>
    <alternativeName>
        <fullName evidence="8">Threonine deaminase</fullName>
    </alternativeName>
</protein>
<dbReference type="GO" id="GO:0006567">
    <property type="term" value="P:L-threonine catabolic process"/>
    <property type="evidence" value="ECO:0007669"/>
    <property type="project" value="TreeGrafter"/>
</dbReference>
<evidence type="ECO:0000256" key="4">
    <source>
        <dbReference type="ARBA" id="ARBA00012096"/>
    </source>
</evidence>
<evidence type="ECO:0000256" key="5">
    <source>
        <dbReference type="ARBA" id="ARBA00022898"/>
    </source>
</evidence>
<dbReference type="GO" id="GO:0006565">
    <property type="term" value="P:L-serine catabolic process"/>
    <property type="evidence" value="ECO:0007669"/>
    <property type="project" value="TreeGrafter"/>
</dbReference>
<comment type="catalytic activity">
    <reaction evidence="1">
        <text>L-threonine = 2-oxobutanoate + NH4(+)</text>
        <dbReference type="Rhea" id="RHEA:22108"/>
        <dbReference type="ChEBI" id="CHEBI:16763"/>
        <dbReference type="ChEBI" id="CHEBI:28938"/>
        <dbReference type="ChEBI" id="CHEBI:57926"/>
        <dbReference type="EC" id="4.3.1.19"/>
    </reaction>
</comment>
<dbReference type="InterPro" id="IPR036052">
    <property type="entry name" value="TrpB-like_PALP_sf"/>
</dbReference>
<comment type="similarity">
    <text evidence="3">Belongs to the serine/threonine dehydratase family.</text>
</comment>
<reference evidence="10 11" key="1">
    <citation type="submission" date="2020-07" db="EMBL/GenBank/DDBJ databases">
        <title>Sequencing the genomes of 1000 actinobacteria strains.</title>
        <authorList>
            <person name="Klenk H.-P."/>
        </authorList>
    </citation>
    <scope>NUCLEOTIDE SEQUENCE [LARGE SCALE GENOMIC DNA]</scope>
    <source>
        <strain evidence="10 11">DSM 15131</strain>
    </source>
</reference>
<dbReference type="InterPro" id="IPR050147">
    <property type="entry name" value="Ser/Thr_Dehydratase"/>
</dbReference>
<gene>
    <name evidence="10" type="ORF">BJ993_000687</name>
</gene>
<dbReference type="Pfam" id="PF00291">
    <property type="entry name" value="PALP"/>
    <property type="match status" value="1"/>
</dbReference>
<keyword evidence="5" id="KW-0663">Pyridoxal phosphate</keyword>
<dbReference type="InterPro" id="IPR001926">
    <property type="entry name" value="TrpB-like_PALP"/>
</dbReference>
<dbReference type="Proteomes" id="UP000562045">
    <property type="component" value="Unassembled WGS sequence"/>
</dbReference>
<evidence type="ECO:0000313" key="11">
    <source>
        <dbReference type="Proteomes" id="UP000562045"/>
    </source>
</evidence>
<dbReference type="AlphaFoldDB" id="A0A7Z0CM78"/>
<dbReference type="EMBL" id="JACBZM010000001">
    <property type="protein sequence ID" value="NYI43607.1"/>
    <property type="molecule type" value="Genomic_DNA"/>
</dbReference>
<evidence type="ECO:0000259" key="9">
    <source>
        <dbReference type="Pfam" id="PF00291"/>
    </source>
</evidence>
<evidence type="ECO:0000256" key="2">
    <source>
        <dbReference type="ARBA" id="ARBA00001933"/>
    </source>
</evidence>
<dbReference type="FunFam" id="3.40.50.1100:FF:000005">
    <property type="entry name" value="Threonine dehydratase catabolic"/>
    <property type="match status" value="1"/>
</dbReference>
<comment type="cofactor">
    <cofactor evidence="2">
        <name>pyridoxal 5'-phosphate</name>
        <dbReference type="ChEBI" id="CHEBI:597326"/>
    </cofactor>
</comment>
<dbReference type="RefSeq" id="WP_179647742.1">
    <property type="nucleotide sequence ID" value="NZ_JACBZM010000001.1"/>
</dbReference>
<evidence type="ECO:0000256" key="7">
    <source>
        <dbReference type="ARBA" id="ARBA00025527"/>
    </source>
</evidence>
<comment type="caution">
    <text evidence="10">The sequence shown here is derived from an EMBL/GenBank/DDBJ whole genome shotgun (WGS) entry which is preliminary data.</text>
</comment>
<evidence type="ECO:0000256" key="1">
    <source>
        <dbReference type="ARBA" id="ARBA00001274"/>
    </source>
</evidence>
<sequence>MAEQRSASLPDDPTFDEVLRAAEVVARELPATPLQSHPLLDSAVGAEVLVKHEHVLPTGSFKVRGGVHLAATLSAAEQEHGLVTCSTGNHAQSVAYGARLAGVRATIVMPSSAPAVKRDAVAALGAEVLVRGDTLGESAAAARELAAASGASFICPTDRRIVLGHATAYLELFRQAAVLPSGLAAVYVPIGSGTGAAGACLVRDALAPGTRVIGVQSEAAPAGWRSWRSGTIETAPATTRASGLATTTGYPLPQRVLRGRLDDFVLVADDQIDHAARLLATRAHTLAEGAGAAALAGLLVPRSPDRSGRPGPVAVMCTGANASADEIARLGAVSTAA</sequence>
<feature type="domain" description="Tryptophan synthase beta chain-like PALP" evidence="9">
    <location>
        <begin position="31"/>
        <end position="300"/>
    </location>
</feature>
<evidence type="ECO:0000256" key="6">
    <source>
        <dbReference type="ARBA" id="ARBA00023239"/>
    </source>
</evidence>
<evidence type="ECO:0000256" key="8">
    <source>
        <dbReference type="ARBA" id="ARBA00031427"/>
    </source>
</evidence>